<comment type="similarity">
    <text evidence="5 20">Belongs to the MurB family.</text>
</comment>
<dbReference type="Proteomes" id="UP000196485">
    <property type="component" value="Unassembled WGS sequence"/>
</dbReference>
<keyword evidence="15 20" id="KW-0560">Oxidoreductase</keyword>
<dbReference type="Pfam" id="PF02873">
    <property type="entry name" value="MurB_C"/>
    <property type="match status" value="1"/>
</dbReference>
<keyword evidence="9 20" id="KW-0132">Cell division</keyword>
<dbReference type="NCBIfam" id="TIGR00179">
    <property type="entry name" value="murB"/>
    <property type="match status" value="1"/>
</dbReference>
<dbReference type="Gene3D" id="3.90.78.10">
    <property type="entry name" value="UDP-N-acetylenolpyruvoylglucosamine reductase, C-terminal domain"/>
    <property type="match status" value="1"/>
</dbReference>
<dbReference type="GO" id="GO:0005829">
    <property type="term" value="C:cytosol"/>
    <property type="evidence" value="ECO:0007669"/>
    <property type="project" value="TreeGrafter"/>
</dbReference>
<evidence type="ECO:0000256" key="13">
    <source>
        <dbReference type="ARBA" id="ARBA00022960"/>
    </source>
</evidence>
<keyword evidence="11 20" id="KW-0274">FAD</keyword>
<comment type="catalytic activity">
    <reaction evidence="19 20">
        <text>UDP-N-acetyl-alpha-D-muramate + NADP(+) = UDP-N-acetyl-3-O-(1-carboxyvinyl)-alpha-D-glucosamine + NADPH + H(+)</text>
        <dbReference type="Rhea" id="RHEA:12248"/>
        <dbReference type="ChEBI" id="CHEBI:15378"/>
        <dbReference type="ChEBI" id="CHEBI:57783"/>
        <dbReference type="ChEBI" id="CHEBI:58349"/>
        <dbReference type="ChEBI" id="CHEBI:68483"/>
        <dbReference type="ChEBI" id="CHEBI:70757"/>
        <dbReference type="EC" id="1.3.1.98"/>
    </reaction>
</comment>
<comment type="cofactor">
    <cofactor evidence="1 20">
        <name>FAD</name>
        <dbReference type="ChEBI" id="CHEBI:57692"/>
    </cofactor>
</comment>
<dbReference type="EMBL" id="FYAH01000022">
    <property type="protein sequence ID" value="SMY18526.1"/>
    <property type="molecule type" value="Genomic_DNA"/>
</dbReference>
<proteinExistence type="inferred from homology"/>
<feature type="active site" description="Proton donor" evidence="20">
    <location>
        <position position="233"/>
    </location>
</feature>
<keyword evidence="13 20" id="KW-0133">Cell shape</keyword>
<dbReference type="InterPro" id="IPR016166">
    <property type="entry name" value="FAD-bd_PCMH"/>
</dbReference>
<evidence type="ECO:0000256" key="5">
    <source>
        <dbReference type="ARBA" id="ARBA00010485"/>
    </source>
</evidence>
<evidence type="ECO:0000256" key="4">
    <source>
        <dbReference type="ARBA" id="ARBA00004752"/>
    </source>
</evidence>
<dbReference type="UniPathway" id="UPA00219"/>
<dbReference type="GO" id="GO:0051301">
    <property type="term" value="P:cell division"/>
    <property type="evidence" value="ECO:0007669"/>
    <property type="project" value="UniProtKB-KW"/>
</dbReference>
<evidence type="ECO:0000256" key="20">
    <source>
        <dbReference type="HAMAP-Rule" id="MF_00037"/>
    </source>
</evidence>
<dbReference type="GO" id="GO:0008762">
    <property type="term" value="F:UDP-N-acetylmuramate dehydrogenase activity"/>
    <property type="evidence" value="ECO:0007669"/>
    <property type="project" value="UniProtKB-UniRule"/>
</dbReference>
<dbReference type="GO" id="GO:0071555">
    <property type="term" value="P:cell wall organization"/>
    <property type="evidence" value="ECO:0007669"/>
    <property type="project" value="UniProtKB-KW"/>
</dbReference>
<organism evidence="22 23">
    <name type="scientific">Photobacterium aquimaris</name>
    <dbReference type="NCBI Taxonomy" id="512643"/>
    <lineage>
        <taxon>Bacteria</taxon>
        <taxon>Pseudomonadati</taxon>
        <taxon>Pseudomonadota</taxon>
        <taxon>Gammaproteobacteria</taxon>
        <taxon>Vibrionales</taxon>
        <taxon>Vibrionaceae</taxon>
        <taxon>Photobacterium</taxon>
    </lineage>
</organism>
<feature type="active site" evidence="20">
    <location>
        <position position="163"/>
    </location>
</feature>
<dbReference type="InterPro" id="IPR016169">
    <property type="entry name" value="FAD-bd_PCMH_sub2"/>
</dbReference>
<dbReference type="InterPro" id="IPR036318">
    <property type="entry name" value="FAD-bd_PCMH-like_sf"/>
</dbReference>
<evidence type="ECO:0000256" key="14">
    <source>
        <dbReference type="ARBA" id="ARBA00022984"/>
    </source>
</evidence>
<reference evidence="23" key="1">
    <citation type="submission" date="2017-06" db="EMBL/GenBank/DDBJ databases">
        <authorList>
            <person name="Rodrigo-Torres L."/>
            <person name="Arahal R. D."/>
            <person name="Lucena T."/>
        </authorList>
    </citation>
    <scope>NUCLEOTIDE SEQUENCE [LARGE SCALE GENOMIC DNA]</scope>
    <source>
        <strain evidence="23">type strain: CECT 9192</strain>
    </source>
</reference>
<keyword evidence="14 20" id="KW-0573">Peptidoglycan synthesis</keyword>
<dbReference type="InterPro" id="IPR036635">
    <property type="entry name" value="MurB_C_sf"/>
</dbReference>
<evidence type="ECO:0000256" key="9">
    <source>
        <dbReference type="ARBA" id="ARBA00022618"/>
    </source>
</evidence>
<dbReference type="GO" id="GO:0071949">
    <property type="term" value="F:FAD binding"/>
    <property type="evidence" value="ECO:0007669"/>
    <property type="project" value="InterPro"/>
</dbReference>
<dbReference type="AlphaFoldDB" id="A0A1Y6L4Q2"/>
<dbReference type="SUPFAM" id="SSF56176">
    <property type="entry name" value="FAD-binding/transporter-associated domain-like"/>
    <property type="match status" value="1"/>
</dbReference>
<evidence type="ECO:0000256" key="16">
    <source>
        <dbReference type="ARBA" id="ARBA00023306"/>
    </source>
</evidence>
<evidence type="ECO:0000259" key="21">
    <source>
        <dbReference type="PROSITE" id="PS51387"/>
    </source>
</evidence>
<evidence type="ECO:0000256" key="7">
    <source>
        <dbReference type="ARBA" id="ARBA00015188"/>
    </source>
</evidence>
<dbReference type="Gene3D" id="3.30.43.10">
    <property type="entry name" value="Uridine Diphospho-n-acetylenolpyruvylglucosamine Reductase, domain 2"/>
    <property type="match status" value="1"/>
</dbReference>
<sequence>MKVLPDHGLAPYHTFGIDAVATQIVEAETIDDFINIWHDANFNNMPKLVVGQGSNLLFCENYQGVIILNRIKGITLTETDTCYCLHVGGGEDWHQLVSWCVKHNIGGLENLALIPGCVGSSPIQNIGAYGIELKDVCQYVDVLDVNTNDVRRYESSDCEFGYRDSIFKHQLKDGHIIIAVGLCLPKQWQPQIAYAPLNQFDVTTVTIQQVFDTVCAVRKAKLPDPKEIGNAGSFFKNPIISKTLLNKLLVDYPAMPSYGVDDLQVKLAAGWLIDQCGLKGYQIGGAKVHPQQALVLTNVGTATAQDVVHLAQYIVDRVVEKFGVALEHEVRFMAASAETHLSEILAS</sequence>
<dbReference type="RefSeq" id="WP_087822071.1">
    <property type="nucleotide sequence ID" value="NZ_FYAH01000022.1"/>
</dbReference>
<evidence type="ECO:0000256" key="12">
    <source>
        <dbReference type="ARBA" id="ARBA00022857"/>
    </source>
</evidence>
<evidence type="ECO:0000313" key="23">
    <source>
        <dbReference type="Proteomes" id="UP000196485"/>
    </source>
</evidence>
<dbReference type="InterPro" id="IPR016167">
    <property type="entry name" value="FAD-bd_PCMH_sub1"/>
</dbReference>
<dbReference type="InterPro" id="IPR006094">
    <property type="entry name" value="Oxid_FAD_bind_N"/>
</dbReference>
<keyword evidence="16 20" id="KW-0131">Cell cycle</keyword>
<protein>
    <recommendedName>
        <fullName evidence="7 20">UDP-N-acetylenolpyruvoylglucosamine reductase</fullName>
        <ecNumber evidence="6 20">1.3.1.98</ecNumber>
    </recommendedName>
    <alternativeName>
        <fullName evidence="18 20">UDP-N-acetylmuramate dehydrogenase</fullName>
    </alternativeName>
</protein>
<keyword evidence="8 20" id="KW-0963">Cytoplasm</keyword>
<dbReference type="SUPFAM" id="SSF56194">
    <property type="entry name" value="Uridine diphospho-N-Acetylenolpyruvylglucosamine reductase, MurB, C-terminal domain"/>
    <property type="match status" value="1"/>
</dbReference>
<evidence type="ECO:0000256" key="2">
    <source>
        <dbReference type="ARBA" id="ARBA00003921"/>
    </source>
</evidence>
<accession>A0A1Y6L4Q2</accession>
<dbReference type="InterPro" id="IPR003170">
    <property type="entry name" value="MurB"/>
</dbReference>
<evidence type="ECO:0000256" key="17">
    <source>
        <dbReference type="ARBA" id="ARBA00023316"/>
    </source>
</evidence>
<evidence type="ECO:0000256" key="1">
    <source>
        <dbReference type="ARBA" id="ARBA00001974"/>
    </source>
</evidence>
<dbReference type="PROSITE" id="PS51387">
    <property type="entry name" value="FAD_PCMH"/>
    <property type="match status" value="1"/>
</dbReference>
<keyword evidence="10 20" id="KW-0285">Flavoprotein</keyword>
<evidence type="ECO:0000256" key="15">
    <source>
        <dbReference type="ARBA" id="ARBA00023002"/>
    </source>
</evidence>
<comment type="function">
    <text evidence="2 20">Cell wall formation.</text>
</comment>
<comment type="pathway">
    <text evidence="4 20">Cell wall biogenesis; peptidoglycan biosynthesis.</text>
</comment>
<feature type="active site" evidence="20">
    <location>
        <position position="329"/>
    </location>
</feature>
<keyword evidence="17 20" id="KW-0961">Cell wall biogenesis/degradation</keyword>
<evidence type="ECO:0000313" key="22">
    <source>
        <dbReference type="EMBL" id="SMY18526.1"/>
    </source>
</evidence>
<dbReference type="NCBIfam" id="NF010478">
    <property type="entry name" value="PRK13903.1"/>
    <property type="match status" value="1"/>
</dbReference>
<keyword evidence="12 20" id="KW-0521">NADP</keyword>
<feature type="domain" description="FAD-binding PCMH-type" evidence="21">
    <location>
        <begin position="17"/>
        <end position="187"/>
    </location>
</feature>
<evidence type="ECO:0000256" key="8">
    <source>
        <dbReference type="ARBA" id="ARBA00022490"/>
    </source>
</evidence>
<name>A0A1Y6L4Q2_9GAMM</name>
<dbReference type="Gene3D" id="3.30.465.10">
    <property type="match status" value="1"/>
</dbReference>
<evidence type="ECO:0000256" key="19">
    <source>
        <dbReference type="ARBA" id="ARBA00048914"/>
    </source>
</evidence>
<dbReference type="GO" id="GO:0008360">
    <property type="term" value="P:regulation of cell shape"/>
    <property type="evidence" value="ECO:0007669"/>
    <property type="project" value="UniProtKB-KW"/>
</dbReference>
<keyword evidence="23" id="KW-1185">Reference proteome</keyword>
<evidence type="ECO:0000256" key="11">
    <source>
        <dbReference type="ARBA" id="ARBA00022827"/>
    </source>
</evidence>
<dbReference type="PANTHER" id="PTHR21071:SF4">
    <property type="entry name" value="UDP-N-ACETYLENOLPYRUVOYLGLUCOSAMINE REDUCTASE"/>
    <property type="match status" value="1"/>
</dbReference>
<evidence type="ECO:0000256" key="10">
    <source>
        <dbReference type="ARBA" id="ARBA00022630"/>
    </source>
</evidence>
<evidence type="ECO:0000256" key="18">
    <source>
        <dbReference type="ARBA" id="ARBA00031026"/>
    </source>
</evidence>
<dbReference type="EC" id="1.3.1.98" evidence="6 20"/>
<dbReference type="GO" id="GO:0009252">
    <property type="term" value="P:peptidoglycan biosynthetic process"/>
    <property type="evidence" value="ECO:0007669"/>
    <property type="project" value="UniProtKB-UniRule"/>
</dbReference>
<dbReference type="NCBIfam" id="NF000755">
    <property type="entry name" value="PRK00046.1"/>
    <property type="match status" value="1"/>
</dbReference>
<dbReference type="Pfam" id="PF01565">
    <property type="entry name" value="FAD_binding_4"/>
    <property type="match status" value="1"/>
</dbReference>
<evidence type="ECO:0000256" key="6">
    <source>
        <dbReference type="ARBA" id="ARBA00012518"/>
    </source>
</evidence>
<gene>
    <name evidence="20 22" type="primary">murB</name>
    <name evidence="22" type="ORF">PAQU9191_03892</name>
</gene>
<evidence type="ECO:0000256" key="3">
    <source>
        <dbReference type="ARBA" id="ARBA00004496"/>
    </source>
</evidence>
<comment type="subcellular location">
    <subcellularLocation>
        <location evidence="3 20">Cytoplasm</location>
    </subcellularLocation>
</comment>
<dbReference type="HAMAP" id="MF_00037">
    <property type="entry name" value="MurB"/>
    <property type="match status" value="1"/>
</dbReference>
<dbReference type="PANTHER" id="PTHR21071">
    <property type="entry name" value="UDP-N-ACETYLENOLPYRUVOYLGLUCOSAMINE REDUCTASE"/>
    <property type="match status" value="1"/>
</dbReference>
<dbReference type="InterPro" id="IPR011601">
    <property type="entry name" value="MurB_C"/>
</dbReference>